<keyword evidence="14" id="KW-1185">Reference proteome</keyword>
<feature type="transmembrane region" description="Helical" evidence="11">
    <location>
        <begin position="272"/>
        <end position="294"/>
    </location>
</feature>
<comment type="similarity">
    <text evidence="2">Belongs to the peptidase U48 family.</text>
</comment>
<organism evidence="13 14">
    <name type="scientific">Cyclotella cryptica</name>
    <dbReference type="NCBI Taxonomy" id="29204"/>
    <lineage>
        <taxon>Eukaryota</taxon>
        <taxon>Sar</taxon>
        <taxon>Stramenopiles</taxon>
        <taxon>Ochrophyta</taxon>
        <taxon>Bacillariophyta</taxon>
        <taxon>Coscinodiscophyceae</taxon>
        <taxon>Thalassiosirophycidae</taxon>
        <taxon>Stephanodiscales</taxon>
        <taxon>Stephanodiscaceae</taxon>
        <taxon>Cyclotella</taxon>
    </lineage>
</organism>
<evidence type="ECO:0000256" key="9">
    <source>
        <dbReference type="ARBA" id="ARBA00047280"/>
    </source>
</evidence>
<keyword evidence="8 11" id="KW-0472">Membrane</keyword>
<evidence type="ECO:0000256" key="2">
    <source>
        <dbReference type="ARBA" id="ARBA00006897"/>
    </source>
</evidence>
<keyword evidence="6" id="KW-0256">Endoplasmic reticulum</keyword>
<dbReference type="GO" id="GO:0006508">
    <property type="term" value="P:proteolysis"/>
    <property type="evidence" value="ECO:0007669"/>
    <property type="project" value="UniProtKB-KW"/>
</dbReference>
<accession>A0ABD3QZD1</accession>
<evidence type="ECO:0000256" key="3">
    <source>
        <dbReference type="ARBA" id="ARBA00022670"/>
    </source>
</evidence>
<comment type="subcellular location">
    <subcellularLocation>
        <location evidence="1">Endoplasmic reticulum membrane</location>
        <topology evidence="1">Multi-pass membrane protein</topology>
    </subcellularLocation>
</comment>
<sequence>MMIHSCHHKAERLTVEILFYCLALSTFFVASLYIFVPPSVRVLPRDHVLHIQWRSCVILAVVVIALLMYPLLFCQPILDPTAPAADKSQGHSESFVSPPFYVYLGLYHSRHSSGAQAIQQDIQVMGHVLTVYLGCFACVWMQIYHHARQQERTLKATQNIHKSSASSTSTTTKILIPEPIHIYNSFKQTWIQPTLHSLHLFCVNATLRWIHLRNLLFAPFAEEVIFRACMLPPLLSSGFSPSNASWIAPLFFGVAHLHHFYIQRNSREWNSLVMGLALQWGYTTLFGAYASLVFIRTGSLWAVVVIHSFCNYMGLPQLQFLNSRSVLYEYRWIIGAAYSIGIVLFVVGFDSKVFFPDVSVLPALLAMNH</sequence>
<evidence type="ECO:0000259" key="12">
    <source>
        <dbReference type="Pfam" id="PF02517"/>
    </source>
</evidence>
<feature type="transmembrane region" description="Helical" evidence="11">
    <location>
        <begin position="17"/>
        <end position="36"/>
    </location>
</feature>
<keyword evidence="4 11" id="KW-0812">Transmembrane</keyword>
<proteinExistence type="inferred from homology"/>
<gene>
    <name evidence="13" type="ORF">HJC23_002500</name>
</gene>
<feature type="transmembrane region" description="Helical" evidence="11">
    <location>
        <begin position="57"/>
        <end position="78"/>
    </location>
</feature>
<evidence type="ECO:0000256" key="4">
    <source>
        <dbReference type="ARBA" id="ARBA00022692"/>
    </source>
</evidence>
<comment type="catalytic activity">
    <reaction evidence="9">
        <text>Hydrolyzes the peptide bond -P2-(S-farnesyl or geranylgeranyl)C-P1'-P2'-P3'-COOH where P1' and P2' are amino acids with aliphatic sidechains and P3' is any C-terminal residue.</text>
        <dbReference type="EC" id="3.4.26.1"/>
    </reaction>
</comment>
<evidence type="ECO:0000313" key="14">
    <source>
        <dbReference type="Proteomes" id="UP001516023"/>
    </source>
</evidence>
<dbReference type="PANTHER" id="PTHR13046">
    <property type="entry name" value="PROTEASE U48 CAAX PRENYL PROTEASE RCE1"/>
    <property type="match status" value="1"/>
</dbReference>
<name>A0ABD3QZD1_9STRA</name>
<dbReference type="GO" id="GO:0004175">
    <property type="term" value="F:endopeptidase activity"/>
    <property type="evidence" value="ECO:0007669"/>
    <property type="project" value="UniProtKB-ARBA"/>
</dbReference>
<comment type="caution">
    <text evidence="13">The sequence shown here is derived from an EMBL/GenBank/DDBJ whole genome shotgun (WGS) entry which is preliminary data.</text>
</comment>
<dbReference type="EMBL" id="JABMIG020000007">
    <property type="protein sequence ID" value="KAL3804461.1"/>
    <property type="molecule type" value="Genomic_DNA"/>
</dbReference>
<evidence type="ECO:0000256" key="6">
    <source>
        <dbReference type="ARBA" id="ARBA00022824"/>
    </source>
</evidence>
<feature type="transmembrane region" description="Helical" evidence="11">
    <location>
        <begin position="124"/>
        <end position="144"/>
    </location>
</feature>
<protein>
    <recommendedName>
        <fullName evidence="10">intramembrane prenyl-peptidase Rce1</fullName>
        <ecNumber evidence="10">3.4.26.1</ecNumber>
    </recommendedName>
</protein>
<evidence type="ECO:0000256" key="11">
    <source>
        <dbReference type="SAM" id="Phobius"/>
    </source>
</evidence>
<dbReference type="Pfam" id="PF02517">
    <property type="entry name" value="Rce1-like"/>
    <property type="match status" value="1"/>
</dbReference>
<evidence type="ECO:0000256" key="8">
    <source>
        <dbReference type="ARBA" id="ARBA00023136"/>
    </source>
</evidence>
<evidence type="ECO:0000256" key="1">
    <source>
        <dbReference type="ARBA" id="ARBA00004477"/>
    </source>
</evidence>
<evidence type="ECO:0000256" key="5">
    <source>
        <dbReference type="ARBA" id="ARBA00022801"/>
    </source>
</evidence>
<evidence type="ECO:0000256" key="10">
    <source>
        <dbReference type="ARBA" id="ARBA00049729"/>
    </source>
</evidence>
<dbReference type="Proteomes" id="UP001516023">
    <property type="component" value="Unassembled WGS sequence"/>
</dbReference>
<keyword evidence="3" id="KW-0645">Protease</keyword>
<evidence type="ECO:0000313" key="13">
    <source>
        <dbReference type="EMBL" id="KAL3804461.1"/>
    </source>
</evidence>
<feature type="transmembrane region" description="Helical" evidence="11">
    <location>
        <begin position="300"/>
        <end position="318"/>
    </location>
</feature>
<dbReference type="PANTHER" id="PTHR13046:SF0">
    <property type="entry name" value="CAAX PRENYL PROTEASE 2"/>
    <property type="match status" value="1"/>
</dbReference>
<reference evidence="13 14" key="1">
    <citation type="journal article" date="2020" name="G3 (Bethesda)">
        <title>Improved Reference Genome for Cyclotella cryptica CCMP332, a Model for Cell Wall Morphogenesis, Salinity Adaptation, and Lipid Production in Diatoms (Bacillariophyta).</title>
        <authorList>
            <person name="Roberts W.R."/>
            <person name="Downey K.M."/>
            <person name="Ruck E.C."/>
            <person name="Traller J.C."/>
            <person name="Alverson A.J."/>
        </authorList>
    </citation>
    <scope>NUCLEOTIDE SEQUENCE [LARGE SCALE GENOMIC DNA]</scope>
    <source>
        <strain evidence="13 14">CCMP332</strain>
    </source>
</reference>
<feature type="domain" description="CAAX prenyl protease 2/Lysostaphin resistance protein A-like" evidence="12">
    <location>
        <begin position="207"/>
        <end position="313"/>
    </location>
</feature>
<dbReference type="GO" id="GO:0080120">
    <property type="term" value="P:CAAX-box protein maturation"/>
    <property type="evidence" value="ECO:0007669"/>
    <property type="project" value="UniProtKB-ARBA"/>
</dbReference>
<keyword evidence="7 11" id="KW-1133">Transmembrane helix</keyword>
<evidence type="ECO:0000256" key="7">
    <source>
        <dbReference type="ARBA" id="ARBA00022989"/>
    </source>
</evidence>
<dbReference type="EC" id="3.4.26.1" evidence="10"/>
<keyword evidence="5" id="KW-0378">Hydrolase</keyword>
<dbReference type="InterPro" id="IPR003675">
    <property type="entry name" value="Rce1/LyrA-like_dom"/>
</dbReference>
<dbReference type="AlphaFoldDB" id="A0ABD3QZD1"/>
<dbReference type="InterPro" id="IPR039731">
    <property type="entry name" value="Rce1"/>
</dbReference>
<dbReference type="GO" id="GO:0005789">
    <property type="term" value="C:endoplasmic reticulum membrane"/>
    <property type="evidence" value="ECO:0007669"/>
    <property type="project" value="UniProtKB-SubCell"/>
</dbReference>
<feature type="transmembrane region" description="Helical" evidence="11">
    <location>
        <begin position="330"/>
        <end position="349"/>
    </location>
</feature>